<feature type="transmembrane region" description="Helical" evidence="1">
    <location>
        <begin position="381"/>
        <end position="405"/>
    </location>
</feature>
<dbReference type="InterPro" id="IPR016024">
    <property type="entry name" value="ARM-type_fold"/>
</dbReference>
<name>A0A6J5QH67_9CAUD</name>
<evidence type="ECO:0000313" key="7">
    <source>
        <dbReference type="EMBL" id="CAB5230470.1"/>
    </source>
</evidence>
<dbReference type="EMBL" id="LR797495">
    <property type="protein sequence ID" value="CAB4220412.1"/>
    <property type="molecule type" value="Genomic_DNA"/>
</dbReference>
<protein>
    <submittedName>
        <fullName evidence="2">Bacteriophage lambda, GpH, tail tape measure, N-terminal</fullName>
    </submittedName>
</protein>
<dbReference type="EMBL" id="LR797444">
    <property type="protein sequence ID" value="CAB4217424.1"/>
    <property type="molecule type" value="Genomic_DNA"/>
</dbReference>
<evidence type="ECO:0000313" key="5">
    <source>
        <dbReference type="EMBL" id="CAB4217424.1"/>
    </source>
</evidence>
<dbReference type="EMBL" id="LR796972">
    <property type="protein sequence ID" value="CAB4178994.1"/>
    <property type="molecule type" value="Genomic_DNA"/>
</dbReference>
<evidence type="ECO:0000313" key="3">
    <source>
        <dbReference type="EMBL" id="CAB4185104.1"/>
    </source>
</evidence>
<dbReference type="EMBL" id="LR797136">
    <property type="protein sequence ID" value="CAB4189363.1"/>
    <property type="molecule type" value="Genomic_DNA"/>
</dbReference>
<accession>A0A6J5QH67</accession>
<dbReference type="EMBL" id="LR797077">
    <property type="protein sequence ID" value="CAB4185104.1"/>
    <property type="molecule type" value="Genomic_DNA"/>
</dbReference>
<evidence type="ECO:0000313" key="4">
    <source>
        <dbReference type="EMBL" id="CAB4189363.1"/>
    </source>
</evidence>
<evidence type="ECO:0000256" key="1">
    <source>
        <dbReference type="SAM" id="Phobius"/>
    </source>
</evidence>
<dbReference type="EMBL" id="LR798420">
    <property type="protein sequence ID" value="CAB5230470.1"/>
    <property type="molecule type" value="Genomic_DNA"/>
</dbReference>
<evidence type="ECO:0000313" key="2">
    <source>
        <dbReference type="EMBL" id="CAB4178994.1"/>
    </source>
</evidence>
<reference evidence="2" key="1">
    <citation type="submission" date="2020-05" db="EMBL/GenBank/DDBJ databases">
        <authorList>
            <person name="Chiriac C."/>
            <person name="Salcher M."/>
            <person name="Ghai R."/>
            <person name="Kavagutti S V."/>
        </authorList>
    </citation>
    <scope>NUCLEOTIDE SEQUENCE</scope>
</reference>
<keyword evidence="1" id="KW-1133">Transmembrane helix</keyword>
<feature type="transmembrane region" description="Helical" evidence="1">
    <location>
        <begin position="417"/>
        <end position="441"/>
    </location>
</feature>
<gene>
    <name evidence="2" type="ORF">UFOVP1029_20</name>
    <name evidence="3" type="ORF">UFOVP1129_20</name>
    <name evidence="4" type="ORF">UFOVP1188_20</name>
    <name evidence="5" type="ORF">UFOVP1490_27</name>
    <name evidence="7" type="ORF">UFOVP1576_20</name>
    <name evidence="6" type="ORF">UFOVP1633_20</name>
</gene>
<organism evidence="2">
    <name type="scientific">uncultured Caudovirales phage</name>
    <dbReference type="NCBI Taxonomy" id="2100421"/>
    <lineage>
        <taxon>Viruses</taxon>
        <taxon>Duplodnaviria</taxon>
        <taxon>Heunggongvirae</taxon>
        <taxon>Uroviricota</taxon>
        <taxon>Caudoviricetes</taxon>
        <taxon>Peduoviridae</taxon>
        <taxon>Maltschvirus</taxon>
        <taxon>Maltschvirus maltsch</taxon>
    </lineage>
</organism>
<evidence type="ECO:0000313" key="6">
    <source>
        <dbReference type="EMBL" id="CAB4220412.1"/>
    </source>
</evidence>
<keyword evidence="1" id="KW-0812">Transmembrane</keyword>
<dbReference type="SUPFAM" id="SSF48371">
    <property type="entry name" value="ARM repeat"/>
    <property type="match status" value="1"/>
</dbReference>
<proteinExistence type="predicted"/>
<keyword evidence="1" id="KW-0472">Membrane</keyword>
<sequence length="610" mass="63092">MATNVVITFDGIDNVTSTANDINQSINNVNNAATNTGGGFSILGEIATGALRSIGTAAVNAISGGLSSMIGLVTDGIKGAAAWESALAQTNAVIKSTGGAAGMTAEQFGDLAGRLSAENGMSKFSDDAILAGENVLATFTKIKGPAFADATQTILDMSTALGTDLGGTAMQVGKALNDPIAGIGALSRVGVAFTDQQKEQIKALADSGDILGAQKIILGELATEFGGSAAASVNTFSGQMIVLKEKSGAAFEQIGTALLPVLVRFGDFAQQTLVPVLTDVAKSFGDWISTVDWDSIFTSLNSFYTVAYNLVTGVDWAGIIGYLQTLATAIQTGLAEGSARAAPVLSRMSEIFTQISDKLAPLAAGIMAAFNNPAVQSALQIIIDLVGVILQILMELANIVIQSLIDSFNAVAPVFSFVFNLLITYVNMIFPIISGVFNALVQLLRGDFVGALTTLQTTFQTVWDNIKKAVSTVITSIMTTLDPLIIKFKQIGIDMATGIVNGINDAAGKIKTAALDAAKGGWTAIKEFFHISSPSLLMAETIGKPFSQGIAAGIVSGIPDIAGASRLAGAVAGTQATTNNYYQLAATYNSNQSESSIMMDLRDMQRLAGA</sequence>